<dbReference type="Proteomes" id="UP000266721">
    <property type="component" value="Unassembled WGS sequence"/>
</dbReference>
<evidence type="ECO:0000313" key="2">
    <source>
        <dbReference type="EMBL" id="OPL21032.1"/>
    </source>
</evidence>
<feature type="compositionally biased region" description="Basic and acidic residues" evidence="1">
    <location>
        <begin position="64"/>
        <end position="77"/>
    </location>
</feature>
<protein>
    <submittedName>
        <fullName evidence="2">Uncharacterized protein</fullName>
    </submittedName>
</protein>
<organism evidence="2 3">
    <name type="scientific">Mytilus galloprovincialis</name>
    <name type="common">Mediterranean mussel</name>
    <dbReference type="NCBI Taxonomy" id="29158"/>
    <lineage>
        <taxon>Eukaryota</taxon>
        <taxon>Metazoa</taxon>
        <taxon>Spiralia</taxon>
        <taxon>Lophotrochozoa</taxon>
        <taxon>Mollusca</taxon>
        <taxon>Bivalvia</taxon>
        <taxon>Autobranchia</taxon>
        <taxon>Pteriomorphia</taxon>
        <taxon>Mytilida</taxon>
        <taxon>Mytiloidea</taxon>
        <taxon>Mytilidae</taxon>
        <taxon>Mytilinae</taxon>
        <taxon>Mytilus</taxon>
    </lineage>
</organism>
<accession>A0A409V7D5</accession>
<keyword evidence="3" id="KW-1185">Reference proteome</keyword>
<evidence type="ECO:0000256" key="1">
    <source>
        <dbReference type="SAM" id="MobiDB-lite"/>
    </source>
</evidence>
<gene>
    <name evidence="2" type="ORF">AM593_03779</name>
</gene>
<dbReference type="AlphaFoldDB" id="A0A409V7D5"/>
<sequence length="110" mass="12617">LTYSAVGHSGTQLRNIRQSIPTEKNKNVPIKRFIFLTLIVSGRPSTRSTPKNYIFRSQKSTPQDPHHHGYPDPNHFKEPTFVQNICAKYKQNLQGYGNNSDIVMEIKGEY</sequence>
<feature type="non-terminal residue" evidence="2">
    <location>
        <position position="1"/>
    </location>
</feature>
<evidence type="ECO:0000313" key="3">
    <source>
        <dbReference type="Proteomes" id="UP000266721"/>
    </source>
</evidence>
<feature type="region of interest" description="Disordered" evidence="1">
    <location>
        <begin position="49"/>
        <end position="77"/>
    </location>
</feature>
<dbReference type="EMBL" id="KV596037">
    <property type="protein sequence ID" value="OPL21032.1"/>
    <property type="molecule type" value="Genomic_DNA"/>
</dbReference>
<reference evidence="2 3" key="1">
    <citation type="journal article" date="2016" name="PLoS ONE">
        <title>A First Insight into the Genome of the Filter-Feeder Mussel Mytilus galloprovincialis.</title>
        <authorList>
            <person name="Murgarella M."/>
            <person name="Puiu D."/>
            <person name="Novoa B."/>
            <person name="Figueras A."/>
            <person name="Posada D."/>
            <person name="Canchaya C."/>
        </authorList>
    </citation>
    <scope>NUCLEOTIDE SEQUENCE [LARGE SCALE GENOMIC DNA]</scope>
    <source>
        <tissue evidence="2">Muscle</tissue>
    </source>
</reference>
<proteinExistence type="predicted"/>
<name>A0A409V7D5_MYTGA</name>
<feature type="compositionally biased region" description="Polar residues" evidence="1">
    <location>
        <begin position="49"/>
        <end position="63"/>
    </location>
</feature>